<dbReference type="SMART" id="SM00702">
    <property type="entry name" value="P4Hc"/>
    <property type="match status" value="1"/>
</dbReference>
<dbReference type="Proteomes" id="UP000619033">
    <property type="component" value="Unassembled WGS sequence"/>
</dbReference>
<keyword evidence="4" id="KW-0223">Dioxygenase</keyword>
<name>A0A8J7MRX9_9RHOB</name>
<dbReference type="RefSeq" id="WP_202661377.1">
    <property type="nucleotide sequence ID" value="NZ_JAESVP010000005.1"/>
</dbReference>
<evidence type="ECO:0000259" key="7">
    <source>
        <dbReference type="PROSITE" id="PS51471"/>
    </source>
</evidence>
<dbReference type="PANTHER" id="PTHR10869">
    <property type="entry name" value="PROLYL 4-HYDROXYLASE ALPHA SUBUNIT"/>
    <property type="match status" value="1"/>
</dbReference>
<evidence type="ECO:0000313" key="8">
    <source>
        <dbReference type="EMBL" id="MBL4928903.1"/>
    </source>
</evidence>
<evidence type="ECO:0000256" key="2">
    <source>
        <dbReference type="ARBA" id="ARBA00022723"/>
    </source>
</evidence>
<dbReference type="InterPro" id="IPR005123">
    <property type="entry name" value="Oxoglu/Fe-dep_dioxygenase_dom"/>
</dbReference>
<dbReference type="PROSITE" id="PS51471">
    <property type="entry name" value="FE2OG_OXY"/>
    <property type="match status" value="1"/>
</dbReference>
<protein>
    <submittedName>
        <fullName evidence="8">2OG-Fe(II) oxygenase</fullName>
    </submittedName>
</protein>
<accession>A0A8J7MRX9</accession>
<sequence length="183" mass="20165">MIPFQTLPDALTPEDCDRIIAAVQASAMKDAGLVRGQTAHHLRRAEIAWLDDIPEGAWVMDRMVGLIAQANRTAFNFDLTDFGESAQVARYGAEREGHFGWHSDIGAGTWAAKRKLTVVVQLSDPADYDGGALELWPDSNVATAPRQRGLATVFPSFELHRVTPVTRGTRWSLTLWAHGPAFR</sequence>
<keyword evidence="3" id="KW-0847">Vitamin C</keyword>
<dbReference type="GO" id="GO:0004656">
    <property type="term" value="F:procollagen-proline 4-dioxygenase activity"/>
    <property type="evidence" value="ECO:0007669"/>
    <property type="project" value="TreeGrafter"/>
</dbReference>
<feature type="domain" description="Fe2OG dioxygenase" evidence="7">
    <location>
        <begin position="82"/>
        <end position="179"/>
    </location>
</feature>
<proteinExistence type="predicted"/>
<evidence type="ECO:0000256" key="3">
    <source>
        <dbReference type="ARBA" id="ARBA00022896"/>
    </source>
</evidence>
<comment type="cofactor">
    <cofactor evidence="1">
        <name>L-ascorbate</name>
        <dbReference type="ChEBI" id="CHEBI:38290"/>
    </cofactor>
</comment>
<evidence type="ECO:0000256" key="1">
    <source>
        <dbReference type="ARBA" id="ARBA00001961"/>
    </source>
</evidence>
<dbReference type="EMBL" id="JAESVP010000005">
    <property type="protein sequence ID" value="MBL4928903.1"/>
    <property type="molecule type" value="Genomic_DNA"/>
</dbReference>
<dbReference type="InterPro" id="IPR006620">
    <property type="entry name" value="Pro_4_hyd_alph"/>
</dbReference>
<dbReference type="PANTHER" id="PTHR10869:SF246">
    <property type="entry name" value="TRANSMEMBRANE PROLYL 4-HYDROXYLASE"/>
    <property type="match status" value="1"/>
</dbReference>
<evidence type="ECO:0000256" key="4">
    <source>
        <dbReference type="ARBA" id="ARBA00022964"/>
    </source>
</evidence>
<dbReference type="Pfam" id="PF13640">
    <property type="entry name" value="2OG-FeII_Oxy_3"/>
    <property type="match status" value="1"/>
</dbReference>
<evidence type="ECO:0000256" key="5">
    <source>
        <dbReference type="ARBA" id="ARBA00023002"/>
    </source>
</evidence>
<keyword evidence="9" id="KW-1185">Reference proteome</keyword>
<keyword evidence="2" id="KW-0479">Metal-binding</keyword>
<dbReference type="Gene3D" id="2.60.120.620">
    <property type="entry name" value="q2cbj1_9rhob like domain"/>
    <property type="match status" value="1"/>
</dbReference>
<dbReference type="InterPro" id="IPR044862">
    <property type="entry name" value="Pro_4_hyd_alph_FE2OG_OXY"/>
</dbReference>
<evidence type="ECO:0000256" key="6">
    <source>
        <dbReference type="ARBA" id="ARBA00023004"/>
    </source>
</evidence>
<comment type="caution">
    <text evidence="8">The sequence shown here is derived from an EMBL/GenBank/DDBJ whole genome shotgun (WGS) entry which is preliminary data.</text>
</comment>
<dbReference type="GO" id="GO:0005506">
    <property type="term" value="F:iron ion binding"/>
    <property type="evidence" value="ECO:0007669"/>
    <property type="project" value="InterPro"/>
</dbReference>
<dbReference type="GO" id="GO:0031418">
    <property type="term" value="F:L-ascorbic acid binding"/>
    <property type="evidence" value="ECO:0007669"/>
    <property type="project" value="UniProtKB-KW"/>
</dbReference>
<keyword evidence="6" id="KW-0408">Iron</keyword>
<evidence type="ECO:0000313" key="9">
    <source>
        <dbReference type="Proteomes" id="UP000619033"/>
    </source>
</evidence>
<keyword evidence="5" id="KW-0560">Oxidoreductase</keyword>
<organism evidence="8 9">
    <name type="scientific">Fuscibacter oryzae</name>
    <dbReference type="NCBI Taxonomy" id="2803939"/>
    <lineage>
        <taxon>Bacteria</taxon>
        <taxon>Pseudomonadati</taxon>
        <taxon>Pseudomonadota</taxon>
        <taxon>Alphaproteobacteria</taxon>
        <taxon>Rhodobacterales</taxon>
        <taxon>Paracoccaceae</taxon>
        <taxon>Fuscibacter</taxon>
    </lineage>
</organism>
<gene>
    <name evidence="8" type="ORF">JI744_12370</name>
</gene>
<dbReference type="SUPFAM" id="SSF51197">
    <property type="entry name" value="Clavaminate synthase-like"/>
    <property type="match status" value="1"/>
</dbReference>
<dbReference type="InterPro" id="IPR045054">
    <property type="entry name" value="P4HA-like"/>
</dbReference>
<reference evidence="8" key="1">
    <citation type="submission" date="2021-01" db="EMBL/GenBank/DDBJ databases">
        <title>Genome seq and assembly of Tabrizicola sp. KVB23.</title>
        <authorList>
            <person name="Chhetri G."/>
        </authorList>
    </citation>
    <scope>NUCLEOTIDE SEQUENCE</scope>
    <source>
        <strain evidence="8">KVB23</strain>
    </source>
</reference>
<dbReference type="AlphaFoldDB" id="A0A8J7MRX9"/>